<dbReference type="PROSITE" id="PS00061">
    <property type="entry name" value="ADH_SHORT"/>
    <property type="match status" value="1"/>
</dbReference>
<dbReference type="GO" id="GO:0005811">
    <property type="term" value="C:lipid droplet"/>
    <property type="evidence" value="ECO:0007669"/>
    <property type="project" value="TreeGrafter"/>
</dbReference>
<name>A0A6A6TST6_9PLEO</name>
<sequence length="275" mass="29689">MSSKSVLITGCSQGGIGHALAIAFQKRGCTVFATARSPKKMADLEALTNVHLLALDTTQPESIAAAAKEVERQTGGSLDVLINNAGAQYVMPILDDDIEMAKALFEVNYWGTVRVTKAFAQMLLAAKGTVVNIGSGAGLLPIPFQSHYNASKAAMNRWSETLRLELVPLGVRTMTIIVGTVESQLNEKAPQIKLPSTSSYRPIEKDMTELGEYTQTPADQFADSVADDVLSGKSGYVFMAANAYILKWVLPLLPQWAIDRLVTNMGRGLSKMPRV</sequence>
<dbReference type="InterPro" id="IPR002347">
    <property type="entry name" value="SDR_fam"/>
</dbReference>
<dbReference type="AlphaFoldDB" id="A0A6A6TST6"/>
<reference evidence="5" key="1">
    <citation type="journal article" date="2020" name="Stud. Mycol.">
        <title>101 Dothideomycetes genomes: a test case for predicting lifestyles and emergence of pathogens.</title>
        <authorList>
            <person name="Haridas S."/>
            <person name="Albert R."/>
            <person name="Binder M."/>
            <person name="Bloem J."/>
            <person name="Labutti K."/>
            <person name="Salamov A."/>
            <person name="Andreopoulos B."/>
            <person name="Baker S."/>
            <person name="Barry K."/>
            <person name="Bills G."/>
            <person name="Bluhm B."/>
            <person name="Cannon C."/>
            <person name="Castanera R."/>
            <person name="Culley D."/>
            <person name="Daum C."/>
            <person name="Ezra D."/>
            <person name="Gonzalez J."/>
            <person name="Henrissat B."/>
            <person name="Kuo A."/>
            <person name="Liang C."/>
            <person name="Lipzen A."/>
            <person name="Lutzoni F."/>
            <person name="Magnuson J."/>
            <person name="Mondo S."/>
            <person name="Nolan M."/>
            <person name="Ohm R."/>
            <person name="Pangilinan J."/>
            <person name="Park H.-J."/>
            <person name="Ramirez L."/>
            <person name="Alfaro M."/>
            <person name="Sun H."/>
            <person name="Tritt A."/>
            <person name="Yoshinaga Y."/>
            <person name="Zwiers L.-H."/>
            <person name="Turgeon B."/>
            <person name="Goodwin S."/>
            <person name="Spatafora J."/>
            <person name="Crous P."/>
            <person name="Grigoriev I."/>
        </authorList>
    </citation>
    <scope>NUCLEOTIDE SEQUENCE</scope>
    <source>
        <strain evidence="5">CBS 122681</strain>
    </source>
</reference>
<protein>
    <submittedName>
        <fullName evidence="5">NAD(P)-binding protein</fullName>
    </submittedName>
</protein>
<keyword evidence="6" id="KW-1185">Reference proteome</keyword>
<dbReference type="PRINTS" id="PR00081">
    <property type="entry name" value="GDHRDH"/>
</dbReference>
<dbReference type="InterPro" id="IPR036291">
    <property type="entry name" value="NAD(P)-bd_dom_sf"/>
</dbReference>
<organism evidence="5 6">
    <name type="scientific">Lophiostoma macrostomum CBS 122681</name>
    <dbReference type="NCBI Taxonomy" id="1314788"/>
    <lineage>
        <taxon>Eukaryota</taxon>
        <taxon>Fungi</taxon>
        <taxon>Dikarya</taxon>
        <taxon>Ascomycota</taxon>
        <taxon>Pezizomycotina</taxon>
        <taxon>Dothideomycetes</taxon>
        <taxon>Pleosporomycetidae</taxon>
        <taxon>Pleosporales</taxon>
        <taxon>Lophiostomataceae</taxon>
        <taxon>Lophiostoma</taxon>
    </lineage>
</organism>
<dbReference type="GO" id="GO:0000140">
    <property type="term" value="F:acylglycerone-phosphate reductase (NADP+) activity"/>
    <property type="evidence" value="ECO:0007669"/>
    <property type="project" value="TreeGrafter"/>
</dbReference>
<dbReference type="CDD" id="cd05374">
    <property type="entry name" value="17beta-HSD-like_SDR_c"/>
    <property type="match status" value="1"/>
</dbReference>
<dbReference type="Pfam" id="PF00106">
    <property type="entry name" value="adh_short"/>
    <property type="match status" value="1"/>
</dbReference>
<dbReference type="GO" id="GO:0005783">
    <property type="term" value="C:endoplasmic reticulum"/>
    <property type="evidence" value="ECO:0007669"/>
    <property type="project" value="TreeGrafter"/>
</dbReference>
<dbReference type="EMBL" id="MU004291">
    <property type="protein sequence ID" value="KAF2661993.1"/>
    <property type="molecule type" value="Genomic_DNA"/>
</dbReference>
<dbReference type="InterPro" id="IPR020904">
    <property type="entry name" value="Sc_DH/Rdtase_CS"/>
</dbReference>
<keyword evidence="2" id="KW-0521">NADP</keyword>
<comment type="similarity">
    <text evidence="1 4">Belongs to the short-chain dehydrogenases/reductases (SDR) family.</text>
</comment>
<dbReference type="Gene3D" id="3.40.50.720">
    <property type="entry name" value="NAD(P)-binding Rossmann-like Domain"/>
    <property type="match status" value="1"/>
</dbReference>
<dbReference type="SUPFAM" id="SSF51735">
    <property type="entry name" value="NAD(P)-binding Rossmann-fold domains"/>
    <property type="match status" value="1"/>
</dbReference>
<accession>A0A6A6TST6</accession>
<dbReference type="GO" id="GO:0004806">
    <property type="term" value="F:triacylglycerol lipase activity"/>
    <property type="evidence" value="ECO:0007669"/>
    <property type="project" value="TreeGrafter"/>
</dbReference>
<dbReference type="PANTHER" id="PTHR44169">
    <property type="entry name" value="NADPH-DEPENDENT 1-ACYLDIHYDROXYACETONE PHOSPHATE REDUCTASE"/>
    <property type="match status" value="1"/>
</dbReference>
<evidence type="ECO:0000256" key="3">
    <source>
        <dbReference type="ARBA" id="ARBA00023002"/>
    </source>
</evidence>
<dbReference type="PANTHER" id="PTHR44169:SF6">
    <property type="entry name" value="NADPH-DEPENDENT 1-ACYLDIHYDROXYACETONE PHOSPHATE REDUCTASE"/>
    <property type="match status" value="1"/>
</dbReference>
<dbReference type="PRINTS" id="PR00080">
    <property type="entry name" value="SDRFAMILY"/>
</dbReference>
<gene>
    <name evidence="5" type="ORF">K491DRAFT_686975</name>
</gene>
<evidence type="ECO:0000256" key="1">
    <source>
        <dbReference type="ARBA" id="ARBA00006484"/>
    </source>
</evidence>
<dbReference type="GO" id="GO:0019433">
    <property type="term" value="P:triglyceride catabolic process"/>
    <property type="evidence" value="ECO:0007669"/>
    <property type="project" value="TreeGrafter"/>
</dbReference>
<proteinExistence type="inferred from homology"/>
<evidence type="ECO:0000313" key="5">
    <source>
        <dbReference type="EMBL" id="KAF2661993.1"/>
    </source>
</evidence>
<dbReference type="Proteomes" id="UP000799324">
    <property type="component" value="Unassembled WGS sequence"/>
</dbReference>
<evidence type="ECO:0000256" key="2">
    <source>
        <dbReference type="ARBA" id="ARBA00022857"/>
    </source>
</evidence>
<evidence type="ECO:0000313" key="6">
    <source>
        <dbReference type="Proteomes" id="UP000799324"/>
    </source>
</evidence>
<evidence type="ECO:0000256" key="4">
    <source>
        <dbReference type="RuleBase" id="RU000363"/>
    </source>
</evidence>
<keyword evidence="3" id="KW-0560">Oxidoreductase</keyword>
<dbReference type="OrthoDB" id="2102561at2759"/>
<dbReference type="GO" id="GO:0006654">
    <property type="term" value="P:phosphatidic acid biosynthetic process"/>
    <property type="evidence" value="ECO:0007669"/>
    <property type="project" value="TreeGrafter"/>
</dbReference>